<evidence type="ECO:0000256" key="1">
    <source>
        <dbReference type="ARBA" id="ARBA00001917"/>
    </source>
</evidence>
<gene>
    <name evidence="11 13" type="primary">fni</name>
    <name evidence="14" type="ORF">E2K98_16180</name>
    <name evidence="13" type="ORF">RCG21_24615</name>
</gene>
<dbReference type="Pfam" id="PF01070">
    <property type="entry name" value="FMN_dh"/>
    <property type="match status" value="1"/>
</dbReference>
<protein>
    <recommendedName>
        <fullName evidence="11">Isopentenyl-diphosphate delta-isomerase</fullName>
        <shortName evidence="11">IPP isomerase</shortName>
        <ecNumber evidence="11">5.3.3.2</ecNumber>
    </recommendedName>
    <alternativeName>
        <fullName evidence="11">Isopentenyl diphosphate:dimethylallyl diphosphate isomerase</fullName>
    </alternativeName>
    <alternativeName>
        <fullName evidence="11">Isopentenyl pyrophosphate isomerase</fullName>
    </alternativeName>
    <alternativeName>
        <fullName evidence="11">Type 2 isopentenyl diphosphate isomerase</fullName>
        <shortName evidence="11">IDI-2</shortName>
    </alternativeName>
</protein>
<dbReference type="NCBIfam" id="TIGR02151">
    <property type="entry name" value="IPP_isom_2"/>
    <property type="match status" value="1"/>
</dbReference>
<dbReference type="CDD" id="cd02811">
    <property type="entry name" value="IDI-2_FMN"/>
    <property type="match status" value="1"/>
</dbReference>
<evidence type="ECO:0000256" key="7">
    <source>
        <dbReference type="ARBA" id="ARBA00022857"/>
    </source>
</evidence>
<organism evidence="14 15">
    <name type="scientific">Bacillus salipaludis</name>
    <dbReference type="NCBI Taxonomy" id="2547811"/>
    <lineage>
        <taxon>Bacteria</taxon>
        <taxon>Bacillati</taxon>
        <taxon>Bacillota</taxon>
        <taxon>Bacilli</taxon>
        <taxon>Bacillales</taxon>
        <taxon>Bacillaceae</taxon>
        <taxon>Bacillus</taxon>
    </lineage>
</organism>
<dbReference type="PANTHER" id="PTHR43665">
    <property type="entry name" value="ISOPENTENYL-DIPHOSPHATE DELTA-ISOMERASE"/>
    <property type="match status" value="1"/>
</dbReference>
<comment type="similarity">
    <text evidence="11">Belongs to the IPP isomerase type 2 family.</text>
</comment>
<dbReference type="GO" id="GO:0000287">
    <property type="term" value="F:magnesium ion binding"/>
    <property type="evidence" value="ECO:0007669"/>
    <property type="project" value="UniProtKB-UniRule"/>
</dbReference>
<proteinExistence type="inferred from homology"/>
<dbReference type="GO" id="GO:0010181">
    <property type="term" value="F:FMN binding"/>
    <property type="evidence" value="ECO:0007669"/>
    <property type="project" value="UniProtKB-UniRule"/>
</dbReference>
<comment type="cofactor">
    <cofactor evidence="1 11">
        <name>FMN</name>
        <dbReference type="ChEBI" id="CHEBI:58210"/>
    </cofactor>
</comment>
<feature type="binding site" evidence="11">
    <location>
        <begin position="6"/>
        <end position="7"/>
    </location>
    <ligand>
        <name>substrate</name>
    </ligand>
</feature>
<evidence type="ECO:0000256" key="2">
    <source>
        <dbReference type="ARBA" id="ARBA00022490"/>
    </source>
</evidence>
<dbReference type="SUPFAM" id="SSF51395">
    <property type="entry name" value="FMN-linked oxidoreductases"/>
    <property type="match status" value="1"/>
</dbReference>
<dbReference type="GO" id="GO:0016491">
    <property type="term" value="F:oxidoreductase activity"/>
    <property type="evidence" value="ECO:0007669"/>
    <property type="project" value="InterPro"/>
</dbReference>
<dbReference type="GO" id="GO:0008299">
    <property type="term" value="P:isoprenoid biosynthetic process"/>
    <property type="evidence" value="ECO:0007669"/>
    <property type="project" value="UniProtKB-UniRule"/>
</dbReference>
<evidence type="ECO:0000313" key="13">
    <source>
        <dbReference type="EMBL" id="MDQ6599481.1"/>
    </source>
</evidence>
<reference evidence="13" key="2">
    <citation type="submission" date="2023-08" db="EMBL/GenBank/DDBJ databases">
        <title>Nitrogen cycling bacteria in agricultural field soils.</title>
        <authorList>
            <person name="Jang J."/>
        </authorList>
    </citation>
    <scope>NUCLEOTIDE SEQUENCE</scope>
    <source>
        <strain evidence="13">PS3-36</strain>
    </source>
</reference>
<evidence type="ECO:0000256" key="8">
    <source>
        <dbReference type="ARBA" id="ARBA00023229"/>
    </source>
</evidence>
<dbReference type="PIRSF" id="PIRSF003314">
    <property type="entry name" value="IPP_isomerase"/>
    <property type="match status" value="1"/>
</dbReference>
<keyword evidence="4 11" id="KW-0288">FMN</keyword>
<evidence type="ECO:0000313" key="14">
    <source>
        <dbReference type="EMBL" id="TDK60245.1"/>
    </source>
</evidence>
<comment type="subunit">
    <text evidence="10 11">Homooctamer. Dimer of tetramers.</text>
</comment>
<dbReference type="InterPro" id="IPR000262">
    <property type="entry name" value="FMN-dep_DH"/>
</dbReference>
<dbReference type="EC" id="5.3.3.2" evidence="11"/>
<comment type="function">
    <text evidence="11">Involved in the biosynthesis of isoprenoids. Catalyzes the 1,3-allylic rearrangement of the homoallylic substrate isopentenyl (IPP) to its allylic isomer, dimethylallyl diphosphate (DMAPP).</text>
</comment>
<evidence type="ECO:0000256" key="6">
    <source>
        <dbReference type="ARBA" id="ARBA00022842"/>
    </source>
</evidence>
<dbReference type="InterPro" id="IPR013785">
    <property type="entry name" value="Aldolase_TIM"/>
</dbReference>
<evidence type="ECO:0000313" key="15">
    <source>
        <dbReference type="Proteomes" id="UP000295132"/>
    </source>
</evidence>
<dbReference type="PANTHER" id="PTHR43665:SF1">
    <property type="entry name" value="ISOPENTENYL-DIPHOSPHATE DELTA-ISOMERASE"/>
    <property type="match status" value="1"/>
</dbReference>
<comment type="cofactor">
    <cofactor evidence="11">
        <name>Mg(2+)</name>
        <dbReference type="ChEBI" id="CHEBI:18420"/>
    </cofactor>
</comment>
<keyword evidence="8 11" id="KW-0414">Isoprene biosynthesis</keyword>
<feature type="binding site" evidence="11">
    <location>
        <begin position="62"/>
        <end position="64"/>
    </location>
    <ligand>
        <name>FMN</name>
        <dbReference type="ChEBI" id="CHEBI:58210"/>
    </ligand>
</feature>
<dbReference type="Proteomes" id="UP000295132">
    <property type="component" value="Unassembled WGS sequence"/>
</dbReference>
<dbReference type="GO" id="GO:0005737">
    <property type="term" value="C:cytoplasm"/>
    <property type="evidence" value="ECO:0007669"/>
    <property type="project" value="UniProtKB-SubCell"/>
</dbReference>
<evidence type="ECO:0000256" key="11">
    <source>
        <dbReference type="HAMAP-Rule" id="MF_00354"/>
    </source>
</evidence>
<name>A0A4R5VPL2_9BACI</name>
<dbReference type="Gene3D" id="3.20.20.70">
    <property type="entry name" value="Aldolase class I"/>
    <property type="match status" value="1"/>
</dbReference>
<sequence>MSRFERKWDHIRYALDNRQERSAAFEDIHFIHQSLPDINVSDVRIDHSIGELSLSSPIFINAMTGGGGEKTFEINKELAAVAKNTGIAMAVGSQMSALKDKQQQYTYEVVRRENPTGIIIANLGSEATPEQAKEAVEMIDANALQIHLNVIQELAMPEGDRDFSGAMKRIEMIVDAVDVPVIAKEVGFGMCKETVERLSSIGVSAVDVGGFGGTNFAEIENKRNRKPLAFFNEWGIPTAISILEASNHSNPISIIGSGGFRTSHDIAKGLAIGANAVGMSGHFLRLLVKNGRDALQEEIHRFHQDLVMIMTAIGAKSISELQRAPVMITGYTYHWLNQRGFDTKIFSQRRIK</sequence>
<comment type="subcellular location">
    <subcellularLocation>
        <location evidence="11">Cytoplasm</location>
    </subcellularLocation>
</comment>
<keyword evidence="7 11" id="KW-0521">NADP</keyword>
<feature type="binding site" evidence="11">
    <location>
        <begin position="258"/>
        <end position="259"/>
    </location>
    <ligand>
        <name>FMN</name>
        <dbReference type="ChEBI" id="CHEBI:58210"/>
    </ligand>
</feature>
<evidence type="ECO:0000256" key="5">
    <source>
        <dbReference type="ARBA" id="ARBA00022723"/>
    </source>
</evidence>
<feature type="binding site" evidence="11">
    <location>
        <position position="122"/>
    </location>
    <ligand>
        <name>FMN</name>
        <dbReference type="ChEBI" id="CHEBI:58210"/>
    </ligand>
</feature>
<comment type="catalytic activity">
    <reaction evidence="11">
        <text>isopentenyl diphosphate = dimethylallyl diphosphate</text>
        <dbReference type="Rhea" id="RHEA:23284"/>
        <dbReference type="ChEBI" id="CHEBI:57623"/>
        <dbReference type="ChEBI" id="CHEBI:128769"/>
        <dbReference type="EC" id="5.3.3.2"/>
    </reaction>
</comment>
<feature type="binding site" evidence="11">
    <location>
        <position position="153"/>
    </location>
    <ligand>
        <name>Mg(2+)</name>
        <dbReference type="ChEBI" id="CHEBI:18420"/>
    </ligand>
</feature>
<dbReference type="GO" id="GO:0070402">
    <property type="term" value="F:NADPH binding"/>
    <property type="evidence" value="ECO:0007669"/>
    <property type="project" value="UniProtKB-UniRule"/>
</dbReference>
<feature type="binding site" evidence="11">
    <location>
        <position position="152"/>
    </location>
    <ligand>
        <name>substrate</name>
    </ligand>
</feature>
<evidence type="ECO:0000259" key="12">
    <source>
        <dbReference type="Pfam" id="PF01070"/>
    </source>
</evidence>
<evidence type="ECO:0000256" key="10">
    <source>
        <dbReference type="ARBA" id="ARBA00025810"/>
    </source>
</evidence>
<keyword evidence="3 11" id="KW-0285">Flavoprotein</keyword>
<evidence type="ECO:0000256" key="9">
    <source>
        <dbReference type="ARBA" id="ARBA00023235"/>
    </source>
</evidence>
<evidence type="ECO:0000256" key="3">
    <source>
        <dbReference type="ARBA" id="ARBA00022630"/>
    </source>
</evidence>
<dbReference type="EMBL" id="SMYO01000007">
    <property type="protein sequence ID" value="TDK60245.1"/>
    <property type="molecule type" value="Genomic_DNA"/>
</dbReference>
<keyword evidence="2 11" id="KW-0963">Cytoplasm</keyword>
<comment type="caution">
    <text evidence="14">The sequence shown here is derived from an EMBL/GenBank/DDBJ whole genome shotgun (WGS) entry which is preliminary data.</text>
</comment>
<dbReference type="GO" id="GO:0004452">
    <property type="term" value="F:isopentenyl-diphosphate delta-isomerase activity"/>
    <property type="evidence" value="ECO:0007669"/>
    <property type="project" value="UniProtKB-UniRule"/>
</dbReference>
<comment type="caution">
    <text evidence="11">Lacks conserved residue(s) required for the propagation of feature annotation.</text>
</comment>
<dbReference type="Proteomes" id="UP001178888">
    <property type="component" value="Unassembled WGS sequence"/>
</dbReference>
<feature type="binding site" evidence="11">
    <location>
        <begin position="280"/>
        <end position="281"/>
    </location>
    <ligand>
        <name>FMN</name>
        <dbReference type="ChEBI" id="CHEBI:58210"/>
    </ligand>
</feature>
<dbReference type="InterPro" id="IPR011179">
    <property type="entry name" value="IPdP_isomerase"/>
</dbReference>
<dbReference type="AlphaFoldDB" id="A0A4R5VPL2"/>
<reference evidence="14 15" key="1">
    <citation type="submission" date="2019-03" db="EMBL/GenBank/DDBJ databases">
        <title>Bacillus niacini sp. nov. a Nicotinate-Metabolizing Mesophile Isolated from Soil.</title>
        <authorList>
            <person name="Zhang G."/>
        </authorList>
    </citation>
    <scope>NUCLEOTIDE SEQUENCE [LARGE SCALE GENOMIC DNA]</scope>
    <source>
        <strain evidence="14 15">WN066</strain>
    </source>
</reference>
<feature type="binding site" evidence="11">
    <location>
        <position position="93"/>
    </location>
    <ligand>
        <name>FMN</name>
        <dbReference type="ChEBI" id="CHEBI:58210"/>
    </ligand>
</feature>
<feature type="binding site" evidence="11">
    <location>
        <position position="184"/>
    </location>
    <ligand>
        <name>FMN</name>
        <dbReference type="ChEBI" id="CHEBI:58210"/>
    </ligand>
</feature>
<feature type="binding site" evidence="11">
    <location>
        <position position="214"/>
    </location>
    <ligand>
        <name>FMN</name>
        <dbReference type="ChEBI" id="CHEBI:58210"/>
    </ligand>
</feature>
<keyword evidence="9 11" id="KW-0413">Isomerase</keyword>
<dbReference type="EMBL" id="JAVGVR010000001">
    <property type="protein sequence ID" value="MDQ6599481.1"/>
    <property type="molecule type" value="Genomic_DNA"/>
</dbReference>
<comment type="cofactor">
    <cofactor evidence="11">
        <name>NADPH</name>
        <dbReference type="ChEBI" id="CHEBI:57783"/>
    </cofactor>
</comment>
<keyword evidence="6 11" id="KW-0460">Magnesium</keyword>
<accession>A0A4R5VPL2</accession>
<feature type="domain" description="FMN-dependent dehydrogenase" evidence="12">
    <location>
        <begin position="166"/>
        <end position="324"/>
    </location>
</feature>
<evidence type="ECO:0000313" key="16">
    <source>
        <dbReference type="Proteomes" id="UP001178888"/>
    </source>
</evidence>
<keyword evidence="5 11" id="KW-0479">Metal-binding</keyword>
<dbReference type="HAMAP" id="MF_00354">
    <property type="entry name" value="Idi_2"/>
    <property type="match status" value="1"/>
</dbReference>
<dbReference type="RefSeq" id="WP_133335871.1">
    <property type="nucleotide sequence ID" value="NZ_JAVGVR010000001.1"/>
</dbReference>
<evidence type="ECO:0000256" key="4">
    <source>
        <dbReference type="ARBA" id="ARBA00022643"/>
    </source>
</evidence>
<keyword evidence="16" id="KW-1185">Reference proteome</keyword>